<name>A0A812V4L0_9DINO</name>
<keyword evidence="5" id="KW-1185">Reference proteome</keyword>
<dbReference type="OrthoDB" id="431039at2759"/>
<accession>A0A812V4L0</accession>
<keyword evidence="2" id="KW-1133">Transmembrane helix</keyword>
<protein>
    <submittedName>
        <fullName evidence="4">Gnl protein</fullName>
    </submittedName>
</protein>
<evidence type="ECO:0000259" key="3">
    <source>
        <dbReference type="PROSITE" id="PS50004"/>
    </source>
</evidence>
<dbReference type="InterPro" id="IPR000008">
    <property type="entry name" value="C2_dom"/>
</dbReference>
<gene>
    <name evidence="4" type="primary">gnl</name>
    <name evidence="4" type="ORF">SNAT2548_LOCUS34218</name>
</gene>
<dbReference type="AlphaFoldDB" id="A0A812V4L0"/>
<feature type="transmembrane region" description="Helical" evidence="2">
    <location>
        <begin position="54"/>
        <end position="73"/>
    </location>
</feature>
<feature type="compositionally biased region" description="Pro residues" evidence="1">
    <location>
        <begin position="102"/>
        <end position="111"/>
    </location>
</feature>
<reference evidence="4" key="1">
    <citation type="submission" date="2021-02" db="EMBL/GenBank/DDBJ databases">
        <authorList>
            <person name="Dougan E. K."/>
            <person name="Rhodes N."/>
            <person name="Thang M."/>
            <person name="Chan C."/>
        </authorList>
    </citation>
    <scope>NUCLEOTIDE SEQUENCE</scope>
</reference>
<comment type="caution">
    <text evidence="4">The sequence shown here is derived from an EMBL/GenBank/DDBJ whole genome shotgun (WGS) entry which is preliminary data.</text>
</comment>
<feature type="compositionally biased region" description="Basic and acidic residues" evidence="1">
    <location>
        <begin position="232"/>
        <end position="260"/>
    </location>
</feature>
<sequence>MANCGQCCLRLASGAIILLVACLIGILVSLGSTEAAWQLGSVEEVWNDLAGLDLSAYFVALLIGILTTLPALFCNRGHSEKEAPLEPDSTGKANPGVEVPKAPAPPAPAPKPKPKPKPLSPRSQAKELVGSRMSPEQAQKAAEKILSLRSYVERTDPINLDEMWAFFDMPAPTSSRSMDPSDPIMQTLKGKLNRQRLLFHPDKNGHPEAEKTFKFLEVCHQKLMRAYTRQGESVHQRTRREEEELKKEQERRQKQEEERRAQMALIEKEEEERVRRAERQQQRLEAMLQAKQSAFEAKCNNSQILPRTCSNELPVTGIFANTCVLSKSLVGRQEDAEEPTAAIGRLKVCLQRARDLPVPEYFLSGFNFAEVRVGEQSFQSPKVAGENPVWDCSFSYDVHRVDTVLKVSIFREGWFQDNFLGKLEIPFLDIEEWSGHPIGRLLEPEDDVGDSCMLLELCASFEWF</sequence>
<dbReference type="EMBL" id="CAJNDS010002799">
    <property type="protein sequence ID" value="CAE7601622.1"/>
    <property type="molecule type" value="Genomic_DNA"/>
</dbReference>
<dbReference type="Proteomes" id="UP000604046">
    <property type="component" value="Unassembled WGS sequence"/>
</dbReference>
<dbReference type="PROSITE" id="PS50004">
    <property type="entry name" value="C2"/>
    <property type="match status" value="1"/>
</dbReference>
<dbReference type="SUPFAM" id="SSF49562">
    <property type="entry name" value="C2 domain (Calcium/lipid-binding domain, CaLB)"/>
    <property type="match status" value="1"/>
</dbReference>
<evidence type="ECO:0000313" key="5">
    <source>
        <dbReference type="Proteomes" id="UP000604046"/>
    </source>
</evidence>
<feature type="region of interest" description="Disordered" evidence="1">
    <location>
        <begin position="80"/>
        <end position="138"/>
    </location>
</feature>
<feature type="transmembrane region" description="Helical" evidence="2">
    <location>
        <begin position="7"/>
        <end position="30"/>
    </location>
</feature>
<evidence type="ECO:0000256" key="2">
    <source>
        <dbReference type="SAM" id="Phobius"/>
    </source>
</evidence>
<keyword evidence="2" id="KW-0812">Transmembrane</keyword>
<keyword evidence="2" id="KW-0472">Membrane</keyword>
<dbReference type="Gene3D" id="2.60.40.150">
    <property type="entry name" value="C2 domain"/>
    <property type="match status" value="1"/>
</dbReference>
<feature type="domain" description="C2" evidence="3">
    <location>
        <begin position="326"/>
        <end position="442"/>
    </location>
</feature>
<organism evidence="4 5">
    <name type="scientific">Symbiodinium natans</name>
    <dbReference type="NCBI Taxonomy" id="878477"/>
    <lineage>
        <taxon>Eukaryota</taxon>
        <taxon>Sar</taxon>
        <taxon>Alveolata</taxon>
        <taxon>Dinophyceae</taxon>
        <taxon>Suessiales</taxon>
        <taxon>Symbiodiniaceae</taxon>
        <taxon>Symbiodinium</taxon>
    </lineage>
</organism>
<feature type="region of interest" description="Disordered" evidence="1">
    <location>
        <begin position="229"/>
        <end position="260"/>
    </location>
</feature>
<evidence type="ECO:0000313" key="4">
    <source>
        <dbReference type="EMBL" id="CAE7601622.1"/>
    </source>
</evidence>
<dbReference type="InterPro" id="IPR035892">
    <property type="entry name" value="C2_domain_sf"/>
</dbReference>
<dbReference type="Pfam" id="PF00168">
    <property type="entry name" value="C2"/>
    <property type="match status" value="1"/>
</dbReference>
<proteinExistence type="predicted"/>
<evidence type="ECO:0000256" key="1">
    <source>
        <dbReference type="SAM" id="MobiDB-lite"/>
    </source>
</evidence>